<organism evidence="1">
    <name type="scientific">Arundo donax</name>
    <name type="common">Giant reed</name>
    <name type="synonym">Donax arundinaceus</name>
    <dbReference type="NCBI Taxonomy" id="35708"/>
    <lineage>
        <taxon>Eukaryota</taxon>
        <taxon>Viridiplantae</taxon>
        <taxon>Streptophyta</taxon>
        <taxon>Embryophyta</taxon>
        <taxon>Tracheophyta</taxon>
        <taxon>Spermatophyta</taxon>
        <taxon>Magnoliopsida</taxon>
        <taxon>Liliopsida</taxon>
        <taxon>Poales</taxon>
        <taxon>Poaceae</taxon>
        <taxon>PACMAD clade</taxon>
        <taxon>Arundinoideae</taxon>
        <taxon>Arundineae</taxon>
        <taxon>Arundo</taxon>
    </lineage>
</organism>
<reference evidence="1" key="2">
    <citation type="journal article" date="2015" name="Data Brief">
        <title>Shoot transcriptome of the giant reed, Arundo donax.</title>
        <authorList>
            <person name="Barrero R.A."/>
            <person name="Guerrero F.D."/>
            <person name="Moolhuijzen P."/>
            <person name="Goolsby J.A."/>
            <person name="Tidwell J."/>
            <person name="Bellgard S.E."/>
            <person name="Bellgard M.I."/>
        </authorList>
    </citation>
    <scope>NUCLEOTIDE SEQUENCE</scope>
    <source>
        <tissue evidence="1">Shoot tissue taken approximately 20 cm above the soil surface</tissue>
    </source>
</reference>
<accession>A0A0A9GW56</accession>
<proteinExistence type="predicted"/>
<evidence type="ECO:0000313" key="1">
    <source>
        <dbReference type="EMBL" id="JAE29220.1"/>
    </source>
</evidence>
<protein>
    <submittedName>
        <fullName evidence="1">Uncharacterized protein</fullName>
    </submittedName>
</protein>
<dbReference type="AlphaFoldDB" id="A0A0A9GW56"/>
<sequence>MYTKSRDVNFTIVVSTYNLAND</sequence>
<dbReference type="EMBL" id="GBRH01168676">
    <property type="protein sequence ID" value="JAE29220.1"/>
    <property type="molecule type" value="Transcribed_RNA"/>
</dbReference>
<name>A0A0A9GW56_ARUDO</name>
<reference evidence="1" key="1">
    <citation type="submission" date="2014-09" db="EMBL/GenBank/DDBJ databases">
        <authorList>
            <person name="Magalhaes I.L.F."/>
            <person name="Oliveira U."/>
            <person name="Santos F.R."/>
            <person name="Vidigal T.H.D.A."/>
            <person name="Brescovit A.D."/>
            <person name="Santos A.J."/>
        </authorList>
    </citation>
    <scope>NUCLEOTIDE SEQUENCE</scope>
    <source>
        <tissue evidence="1">Shoot tissue taken approximately 20 cm above the soil surface</tissue>
    </source>
</reference>